<accession>A0A2K1X9Q5</accession>
<dbReference type="EMBL" id="CM009305">
    <property type="protein sequence ID" value="PNS97506.1"/>
    <property type="molecule type" value="Genomic_DNA"/>
</dbReference>
<evidence type="ECO:0000313" key="1">
    <source>
        <dbReference type="EMBL" id="PNS97506.1"/>
    </source>
</evidence>
<organism evidence="1 2">
    <name type="scientific">Populus trichocarpa</name>
    <name type="common">Western balsam poplar</name>
    <name type="synonym">Populus balsamifera subsp. trichocarpa</name>
    <dbReference type="NCBI Taxonomy" id="3694"/>
    <lineage>
        <taxon>Eukaryota</taxon>
        <taxon>Viridiplantae</taxon>
        <taxon>Streptophyta</taxon>
        <taxon>Embryophyta</taxon>
        <taxon>Tracheophyta</taxon>
        <taxon>Spermatophyta</taxon>
        <taxon>Magnoliopsida</taxon>
        <taxon>eudicotyledons</taxon>
        <taxon>Gunneridae</taxon>
        <taxon>Pentapetalae</taxon>
        <taxon>rosids</taxon>
        <taxon>fabids</taxon>
        <taxon>Malpighiales</taxon>
        <taxon>Salicaceae</taxon>
        <taxon>Saliceae</taxon>
        <taxon>Populus</taxon>
    </lineage>
</organism>
<reference evidence="1 2" key="1">
    <citation type="journal article" date="2006" name="Science">
        <title>The genome of black cottonwood, Populus trichocarpa (Torr. &amp; Gray).</title>
        <authorList>
            <person name="Tuskan G.A."/>
            <person name="Difazio S."/>
            <person name="Jansson S."/>
            <person name="Bohlmann J."/>
            <person name="Grigoriev I."/>
            <person name="Hellsten U."/>
            <person name="Putnam N."/>
            <person name="Ralph S."/>
            <person name="Rombauts S."/>
            <person name="Salamov A."/>
            <person name="Schein J."/>
            <person name="Sterck L."/>
            <person name="Aerts A."/>
            <person name="Bhalerao R.R."/>
            <person name="Bhalerao R.P."/>
            <person name="Blaudez D."/>
            <person name="Boerjan W."/>
            <person name="Brun A."/>
            <person name="Brunner A."/>
            <person name="Busov V."/>
            <person name="Campbell M."/>
            <person name="Carlson J."/>
            <person name="Chalot M."/>
            <person name="Chapman J."/>
            <person name="Chen G.L."/>
            <person name="Cooper D."/>
            <person name="Coutinho P.M."/>
            <person name="Couturier J."/>
            <person name="Covert S."/>
            <person name="Cronk Q."/>
            <person name="Cunningham R."/>
            <person name="Davis J."/>
            <person name="Degroeve S."/>
            <person name="Dejardin A."/>
            <person name="Depamphilis C."/>
            <person name="Detter J."/>
            <person name="Dirks B."/>
            <person name="Dubchak I."/>
            <person name="Duplessis S."/>
            <person name="Ehlting J."/>
            <person name="Ellis B."/>
            <person name="Gendler K."/>
            <person name="Goodstein D."/>
            <person name="Gribskov M."/>
            <person name="Grimwood J."/>
            <person name="Groover A."/>
            <person name="Gunter L."/>
            <person name="Hamberger B."/>
            <person name="Heinze B."/>
            <person name="Helariutta Y."/>
            <person name="Henrissat B."/>
            <person name="Holligan D."/>
            <person name="Holt R."/>
            <person name="Huang W."/>
            <person name="Islam-Faridi N."/>
            <person name="Jones S."/>
            <person name="Jones-Rhoades M."/>
            <person name="Jorgensen R."/>
            <person name="Joshi C."/>
            <person name="Kangasjarvi J."/>
            <person name="Karlsson J."/>
            <person name="Kelleher C."/>
            <person name="Kirkpatrick R."/>
            <person name="Kirst M."/>
            <person name="Kohler A."/>
            <person name="Kalluri U."/>
            <person name="Larimer F."/>
            <person name="Leebens-Mack J."/>
            <person name="Leple J.C."/>
            <person name="Locascio P."/>
            <person name="Lou Y."/>
            <person name="Lucas S."/>
            <person name="Martin F."/>
            <person name="Montanini B."/>
            <person name="Napoli C."/>
            <person name="Nelson D.R."/>
            <person name="Nelson C."/>
            <person name="Nieminen K."/>
            <person name="Nilsson O."/>
            <person name="Pereda V."/>
            <person name="Peter G."/>
            <person name="Philippe R."/>
            <person name="Pilate G."/>
            <person name="Poliakov A."/>
            <person name="Razumovskaya J."/>
            <person name="Richardson P."/>
            <person name="Rinaldi C."/>
            <person name="Ritland K."/>
            <person name="Rouze P."/>
            <person name="Ryaboy D."/>
            <person name="Schmutz J."/>
            <person name="Schrader J."/>
            <person name="Segerman B."/>
            <person name="Shin H."/>
            <person name="Siddiqui A."/>
            <person name="Sterky F."/>
            <person name="Terry A."/>
            <person name="Tsai C.J."/>
            <person name="Uberbacher E."/>
            <person name="Unneberg P."/>
            <person name="Vahala J."/>
            <person name="Wall K."/>
            <person name="Wessler S."/>
            <person name="Yang G."/>
            <person name="Yin T."/>
            <person name="Douglas C."/>
            <person name="Marra M."/>
            <person name="Sandberg G."/>
            <person name="Van de Peer Y."/>
            <person name="Rokhsar D."/>
        </authorList>
    </citation>
    <scope>NUCLEOTIDE SEQUENCE [LARGE SCALE GENOMIC DNA]</scope>
    <source>
        <strain evidence="2">cv. Nisqually</strain>
    </source>
</reference>
<proteinExistence type="predicted"/>
<dbReference type="AlphaFoldDB" id="A0A2K1X9Q5"/>
<protein>
    <submittedName>
        <fullName evidence="1">Uncharacterized protein</fullName>
    </submittedName>
</protein>
<dbReference type="InParanoid" id="A0A2K1X9Q5"/>
<name>A0A2K1X9Q5_POPTR</name>
<dbReference type="Proteomes" id="UP000006729">
    <property type="component" value="Chromosome 16"/>
</dbReference>
<keyword evidence="2" id="KW-1185">Reference proteome</keyword>
<evidence type="ECO:0000313" key="2">
    <source>
        <dbReference type="Proteomes" id="UP000006729"/>
    </source>
</evidence>
<sequence length="51" mass="5611">MEKSIMWSRLYPEFKASAMACLLAILENLYKVASGSYRKGSEGKGNGGRIP</sequence>
<gene>
    <name evidence="1" type="ORF">POPTR_016G025900</name>
</gene>